<reference evidence="2 3" key="1">
    <citation type="submission" date="2023-08" db="EMBL/GenBank/DDBJ databases">
        <title>Microbacterium psychrotolerans sp. nov., a psychrotolerant bacterium isolated from soil in Heilongjiang Province, China.</title>
        <authorList>
            <person name="An P."/>
            <person name="Zhao D."/>
            <person name="Xiang H."/>
        </authorList>
    </citation>
    <scope>NUCLEOTIDE SEQUENCE [LARGE SCALE GENOMIC DNA]</scope>
    <source>
        <strain evidence="2 3">QXD-8</strain>
    </source>
</reference>
<sequence>MAVSVQGIREGDSAEGCAPEGFDTTTELPQQGTASFMRFVSREDHVSVYVYDRAANVSGTQG</sequence>
<name>A0ABU0YVL2_9MICO</name>
<evidence type="ECO:0000256" key="1">
    <source>
        <dbReference type="SAM" id="MobiDB-lite"/>
    </source>
</evidence>
<dbReference type="Proteomes" id="UP001235133">
    <property type="component" value="Unassembled WGS sequence"/>
</dbReference>
<evidence type="ECO:0000313" key="3">
    <source>
        <dbReference type="Proteomes" id="UP001235133"/>
    </source>
</evidence>
<evidence type="ECO:0000313" key="2">
    <source>
        <dbReference type="EMBL" id="MDQ7876364.1"/>
    </source>
</evidence>
<feature type="region of interest" description="Disordered" evidence="1">
    <location>
        <begin position="1"/>
        <end position="29"/>
    </location>
</feature>
<proteinExistence type="predicted"/>
<gene>
    <name evidence="2" type="ORF">Q9R08_00100</name>
</gene>
<organism evidence="2 3">
    <name type="scientific">Microbacterium psychrotolerans</name>
    <dbReference type="NCBI Taxonomy" id="3068321"/>
    <lineage>
        <taxon>Bacteria</taxon>
        <taxon>Bacillati</taxon>
        <taxon>Actinomycetota</taxon>
        <taxon>Actinomycetes</taxon>
        <taxon>Micrococcales</taxon>
        <taxon>Microbacteriaceae</taxon>
        <taxon>Microbacterium</taxon>
    </lineage>
</organism>
<dbReference type="EMBL" id="JAVFWO010000001">
    <property type="protein sequence ID" value="MDQ7876364.1"/>
    <property type="molecule type" value="Genomic_DNA"/>
</dbReference>
<accession>A0ABU0YVL2</accession>
<dbReference type="RefSeq" id="WP_308865757.1">
    <property type="nucleotide sequence ID" value="NZ_JAVFWO010000001.1"/>
</dbReference>
<comment type="caution">
    <text evidence="2">The sequence shown here is derived from an EMBL/GenBank/DDBJ whole genome shotgun (WGS) entry which is preliminary data.</text>
</comment>
<protein>
    <submittedName>
        <fullName evidence="2">Uncharacterized protein</fullName>
    </submittedName>
</protein>
<keyword evidence="3" id="KW-1185">Reference proteome</keyword>